<keyword evidence="3" id="KW-1185">Reference proteome</keyword>
<dbReference type="AlphaFoldDB" id="A0A4E0R260"/>
<dbReference type="Proteomes" id="UP000230066">
    <property type="component" value="Unassembled WGS sequence"/>
</dbReference>
<protein>
    <submittedName>
        <fullName evidence="2">Uncharacterized protein</fullName>
    </submittedName>
</protein>
<proteinExistence type="predicted"/>
<sequence length="122" mass="12930">MKSVVSADENLTLTPLTHAPTINAVNPHSPLIQADTNAFLGDCANNPLVDLNLSRCTTPISLIQQDSVELTEFLVAATGDAAQDDDTEINIDDLFLSSAALDSPSTKSLSSLIGRKRPKPSQ</sequence>
<comment type="caution">
    <text evidence="2">The sequence shown here is derived from an EMBL/GenBank/DDBJ whole genome shotgun (WGS) entry which is preliminary data.</text>
</comment>
<feature type="region of interest" description="Disordered" evidence="1">
    <location>
        <begin position="103"/>
        <end position="122"/>
    </location>
</feature>
<accession>A0A4E0R260</accession>
<evidence type="ECO:0000313" key="2">
    <source>
        <dbReference type="EMBL" id="THD19531.1"/>
    </source>
</evidence>
<organism evidence="2 3">
    <name type="scientific">Fasciola hepatica</name>
    <name type="common">Liver fluke</name>
    <dbReference type="NCBI Taxonomy" id="6192"/>
    <lineage>
        <taxon>Eukaryota</taxon>
        <taxon>Metazoa</taxon>
        <taxon>Spiralia</taxon>
        <taxon>Lophotrochozoa</taxon>
        <taxon>Platyhelminthes</taxon>
        <taxon>Trematoda</taxon>
        <taxon>Digenea</taxon>
        <taxon>Plagiorchiida</taxon>
        <taxon>Echinostomata</taxon>
        <taxon>Echinostomatoidea</taxon>
        <taxon>Fasciolidae</taxon>
        <taxon>Fasciola</taxon>
    </lineage>
</organism>
<evidence type="ECO:0000256" key="1">
    <source>
        <dbReference type="SAM" id="MobiDB-lite"/>
    </source>
</evidence>
<name>A0A4E0R260_FASHE</name>
<dbReference type="EMBL" id="JXXN02006193">
    <property type="protein sequence ID" value="THD19531.1"/>
    <property type="molecule type" value="Genomic_DNA"/>
</dbReference>
<reference evidence="2" key="1">
    <citation type="submission" date="2019-03" db="EMBL/GenBank/DDBJ databases">
        <title>Improved annotation for the trematode Fasciola hepatica.</title>
        <authorList>
            <person name="Choi Y.-J."/>
            <person name="Martin J."/>
            <person name="Mitreva M."/>
        </authorList>
    </citation>
    <scope>NUCLEOTIDE SEQUENCE [LARGE SCALE GENOMIC DNA]</scope>
</reference>
<gene>
    <name evidence="2" type="ORF">D915_009582</name>
</gene>
<evidence type="ECO:0000313" key="3">
    <source>
        <dbReference type="Proteomes" id="UP000230066"/>
    </source>
</evidence>